<evidence type="ECO:0000313" key="1">
    <source>
        <dbReference type="EMBL" id="KAH6930511.1"/>
    </source>
</evidence>
<name>A0ACB7S6F0_HYAAI</name>
<evidence type="ECO:0000313" key="2">
    <source>
        <dbReference type="Proteomes" id="UP000821845"/>
    </source>
</evidence>
<reference evidence="1" key="1">
    <citation type="submission" date="2020-05" db="EMBL/GenBank/DDBJ databases">
        <title>Large-scale comparative analyses of tick genomes elucidate their genetic diversity and vector capacities.</title>
        <authorList>
            <person name="Jia N."/>
            <person name="Wang J."/>
            <person name="Shi W."/>
            <person name="Du L."/>
            <person name="Sun Y."/>
            <person name="Zhan W."/>
            <person name="Jiang J."/>
            <person name="Wang Q."/>
            <person name="Zhang B."/>
            <person name="Ji P."/>
            <person name="Sakyi L.B."/>
            <person name="Cui X."/>
            <person name="Yuan T."/>
            <person name="Jiang B."/>
            <person name="Yang W."/>
            <person name="Lam T.T.-Y."/>
            <person name="Chang Q."/>
            <person name="Ding S."/>
            <person name="Wang X."/>
            <person name="Zhu J."/>
            <person name="Ruan X."/>
            <person name="Zhao L."/>
            <person name="Wei J."/>
            <person name="Que T."/>
            <person name="Du C."/>
            <person name="Cheng J."/>
            <person name="Dai P."/>
            <person name="Han X."/>
            <person name="Huang E."/>
            <person name="Gao Y."/>
            <person name="Liu J."/>
            <person name="Shao H."/>
            <person name="Ye R."/>
            <person name="Li L."/>
            <person name="Wei W."/>
            <person name="Wang X."/>
            <person name="Wang C."/>
            <person name="Yang T."/>
            <person name="Huo Q."/>
            <person name="Li W."/>
            <person name="Guo W."/>
            <person name="Chen H."/>
            <person name="Zhou L."/>
            <person name="Ni X."/>
            <person name="Tian J."/>
            <person name="Zhou Y."/>
            <person name="Sheng Y."/>
            <person name="Liu T."/>
            <person name="Pan Y."/>
            <person name="Xia L."/>
            <person name="Li J."/>
            <person name="Zhao F."/>
            <person name="Cao W."/>
        </authorList>
    </citation>
    <scope>NUCLEOTIDE SEQUENCE</scope>
    <source>
        <strain evidence="1">Hyas-2018</strain>
    </source>
</reference>
<comment type="caution">
    <text evidence="1">The sequence shown here is derived from an EMBL/GenBank/DDBJ whole genome shotgun (WGS) entry which is preliminary data.</text>
</comment>
<dbReference type="Proteomes" id="UP000821845">
    <property type="component" value="Chromosome 5"/>
</dbReference>
<proteinExistence type="predicted"/>
<sequence length="207" mass="23735">MILKINDRITLNLKRSEVFTDDFVFISDENGEQVRLPMRKEDYEKNLYHDEELLSSLVVRDNDGLMVNRQTLPKRVTVRLILAEQYLVHPGQDQNQILDVETLKAFNKYYENNTDFTSTDLTYLVTGLGCVHDGSPAVSALPGHKGSSNCSWDDGYLMSYMKKDSNQYKFSPCCIADILNLLGMEPLRDIIEAEAFYKLGVKRTNYS</sequence>
<dbReference type="EMBL" id="CM023485">
    <property type="protein sequence ID" value="KAH6930511.1"/>
    <property type="molecule type" value="Genomic_DNA"/>
</dbReference>
<organism evidence="1 2">
    <name type="scientific">Hyalomma asiaticum</name>
    <name type="common">Tick</name>
    <dbReference type="NCBI Taxonomy" id="266040"/>
    <lineage>
        <taxon>Eukaryota</taxon>
        <taxon>Metazoa</taxon>
        <taxon>Ecdysozoa</taxon>
        <taxon>Arthropoda</taxon>
        <taxon>Chelicerata</taxon>
        <taxon>Arachnida</taxon>
        <taxon>Acari</taxon>
        <taxon>Parasitiformes</taxon>
        <taxon>Ixodida</taxon>
        <taxon>Ixodoidea</taxon>
        <taxon>Ixodidae</taxon>
        <taxon>Hyalomminae</taxon>
        <taxon>Hyalomma</taxon>
    </lineage>
</organism>
<keyword evidence="2" id="KW-1185">Reference proteome</keyword>
<accession>A0ACB7S6F0</accession>
<protein>
    <submittedName>
        <fullName evidence="1">Uncharacterized protein</fullName>
    </submittedName>
</protein>
<gene>
    <name evidence="1" type="ORF">HPB50_014412</name>
</gene>